<dbReference type="RefSeq" id="WP_344799885.1">
    <property type="nucleotide sequence ID" value="NZ_BAABBN010000012.1"/>
</dbReference>
<evidence type="ECO:0000313" key="3">
    <source>
        <dbReference type="Proteomes" id="UP001501565"/>
    </source>
</evidence>
<feature type="transmembrane region" description="Helical" evidence="1">
    <location>
        <begin position="32"/>
        <end position="52"/>
    </location>
</feature>
<sequence length="165" mass="19037">MEFDWKKLGHWLAQIIPPLLLLGFFSRSGPGFWFLLGIPALCFLISVISLVIKLFNLKKNRSRIVRPGLVLIIFSGLFSAANYSYQVAVEEADEIFHSFNEDCRLNSECPLRPDGWEEVEAHRRYRLQVGGEIKYPLTYTYHGDHFSLYLHQSVDMGKHYEGGNL</sequence>
<protein>
    <submittedName>
        <fullName evidence="2">Uncharacterized protein</fullName>
    </submittedName>
</protein>
<dbReference type="EMBL" id="BAABBN010000012">
    <property type="protein sequence ID" value="GAA3935395.1"/>
    <property type="molecule type" value="Genomic_DNA"/>
</dbReference>
<keyword evidence="3" id="KW-1185">Reference proteome</keyword>
<reference evidence="3" key="1">
    <citation type="journal article" date="2019" name="Int. J. Syst. Evol. Microbiol.">
        <title>The Global Catalogue of Microorganisms (GCM) 10K type strain sequencing project: providing services to taxonomists for standard genome sequencing and annotation.</title>
        <authorList>
            <consortium name="The Broad Institute Genomics Platform"/>
            <consortium name="The Broad Institute Genome Sequencing Center for Infectious Disease"/>
            <person name="Wu L."/>
            <person name="Ma J."/>
        </authorList>
    </citation>
    <scope>NUCLEOTIDE SEQUENCE [LARGE SCALE GENOMIC DNA]</scope>
    <source>
        <strain evidence="3">JCM 17551</strain>
    </source>
</reference>
<accession>A0ABP7N4W6</accession>
<gene>
    <name evidence="2" type="ORF">GCM10022277_34890</name>
</gene>
<evidence type="ECO:0000313" key="2">
    <source>
        <dbReference type="EMBL" id="GAA3935395.1"/>
    </source>
</evidence>
<comment type="caution">
    <text evidence="2">The sequence shown here is derived from an EMBL/GenBank/DDBJ whole genome shotgun (WGS) entry which is preliminary data.</text>
</comment>
<keyword evidence="1" id="KW-0472">Membrane</keyword>
<evidence type="ECO:0000256" key="1">
    <source>
        <dbReference type="SAM" id="Phobius"/>
    </source>
</evidence>
<organism evidence="2 3">
    <name type="scientific">Litoribacillus peritrichatus</name>
    <dbReference type="NCBI Taxonomy" id="718191"/>
    <lineage>
        <taxon>Bacteria</taxon>
        <taxon>Pseudomonadati</taxon>
        <taxon>Pseudomonadota</taxon>
        <taxon>Gammaproteobacteria</taxon>
        <taxon>Oceanospirillales</taxon>
        <taxon>Oceanospirillaceae</taxon>
        <taxon>Litoribacillus</taxon>
    </lineage>
</organism>
<keyword evidence="1" id="KW-0812">Transmembrane</keyword>
<name>A0ABP7N4W6_9GAMM</name>
<dbReference type="Proteomes" id="UP001501565">
    <property type="component" value="Unassembled WGS sequence"/>
</dbReference>
<feature type="transmembrane region" description="Helical" evidence="1">
    <location>
        <begin position="64"/>
        <end position="85"/>
    </location>
</feature>
<proteinExistence type="predicted"/>
<keyword evidence="1" id="KW-1133">Transmembrane helix</keyword>